<evidence type="ECO:0000313" key="1">
    <source>
        <dbReference type="EMBL" id="KIQ02704.1"/>
    </source>
</evidence>
<sequence length="68" mass="7423">MRSGFGGERRNTNYLCRFLNIMATNGRNDGKKMAEAMMTAGNRPGKASHNIHATHVSASPDALDTEEN</sequence>
<accession>A0A0D0KW88</accession>
<proteinExistence type="predicted"/>
<reference evidence="1 2" key="1">
    <citation type="submission" date="2014-12" db="EMBL/GenBank/DDBJ databases">
        <title>16Stimator: statistical estimation of ribosomal gene copy numbers from draft genome assemblies.</title>
        <authorList>
            <person name="Perisin M.A."/>
            <person name="Vetter M."/>
            <person name="Gilbert J.A."/>
            <person name="Bergelson J."/>
        </authorList>
    </citation>
    <scope>NUCLEOTIDE SEQUENCE [LARGE SCALE GENOMIC DNA]</scope>
    <source>
        <strain evidence="1 2">MEJ076</strain>
    </source>
</reference>
<name>A0A0D0KW88_AGRTU</name>
<comment type="caution">
    <text evidence="1">The sequence shown here is derived from an EMBL/GenBank/DDBJ whole genome shotgun (WGS) entry which is preliminary data.</text>
</comment>
<gene>
    <name evidence="1" type="ORF">RU07_08765</name>
</gene>
<evidence type="ECO:0000313" key="2">
    <source>
        <dbReference type="Proteomes" id="UP000035017"/>
    </source>
</evidence>
<dbReference type="EMBL" id="JXQV01000009">
    <property type="protein sequence ID" value="KIQ02704.1"/>
    <property type="molecule type" value="Genomic_DNA"/>
</dbReference>
<protein>
    <submittedName>
        <fullName evidence="1">Uncharacterized protein</fullName>
    </submittedName>
</protein>
<dbReference type="Proteomes" id="UP000035017">
    <property type="component" value="Unassembled WGS sequence"/>
</dbReference>
<organism evidence="1 2">
    <name type="scientific">Agrobacterium tumefaciens</name>
    <dbReference type="NCBI Taxonomy" id="358"/>
    <lineage>
        <taxon>Bacteria</taxon>
        <taxon>Pseudomonadati</taxon>
        <taxon>Pseudomonadota</taxon>
        <taxon>Alphaproteobacteria</taxon>
        <taxon>Hyphomicrobiales</taxon>
        <taxon>Rhizobiaceae</taxon>
        <taxon>Rhizobium/Agrobacterium group</taxon>
        <taxon>Agrobacterium</taxon>
        <taxon>Agrobacterium tumefaciens complex</taxon>
    </lineage>
</organism>
<dbReference type="AlphaFoldDB" id="A0A0D0KW88"/>